<protein>
    <submittedName>
        <fullName evidence="2">Uncharacterized protein</fullName>
    </submittedName>
</protein>
<proteinExistence type="predicted"/>
<reference evidence="2 3" key="1">
    <citation type="journal article" date="2018" name="Front. Microbiol.">
        <title>Genome-Wide Analysis of Corynespora cassiicola Leaf Fall Disease Putative Effectors.</title>
        <authorList>
            <person name="Lopez D."/>
            <person name="Ribeiro S."/>
            <person name="Label P."/>
            <person name="Fumanal B."/>
            <person name="Venisse J.S."/>
            <person name="Kohler A."/>
            <person name="de Oliveira R.R."/>
            <person name="Labutti K."/>
            <person name="Lipzen A."/>
            <person name="Lail K."/>
            <person name="Bauer D."/>
            <person name="Ohm R.A."/>
            <person name="Barry K.W."/>
            <person name="Spatafora J."/>
            <person name="Grigoriev I.V."/>
            <person name="Martin F.M."/>
            <person name="Pujade-Renaud V."/>
        </authorList>
    </citation>
    <scope>NUCLEOTIDE SEQUENCE [LARGE SCALE GENOMIC DNA]</scope>
    <source>
        <strain evidence="2 3">Philippines</strain>
    </source>
</reference>
<dbReference type="EMBL" id="KZ678160">
    <property type="protein sequence ID" value="PSN59238.1"/>
    <property type="molecule type" value="Genomic_DNA"/>
</dbReference>
<gene>
    <name evidence="2" type="ORF">BS50DRAFT_594805</name>
</gene>
<evidence type="ECO:0000313" key="3">
    <source>
        <dbReference type="Proteomes" id="UP000240883"/>
    </source>
</evidence>
<dbReference type="AlphaFoldDB" id="A0A2T2N2I5"/>
<dbReference type="Proteomes" id="UP000240883">
    <property type="component" value="Unassembled WGS sequence"/>
</dbReference>
<keyword evidence="3" id="KW-1185">Reference proteome</keyword>
<sequence>MKFSVIGSSLAFSGMALSAAINQRGSTDIVDGRGLPIWAPVPGECELCIAGCLASTYNLPGFRYMSTPFPFAKENMFMMCGESCGLTNKCSIGIQATSILPDWTKMWDYMASVGLLN</sequence>
<name>A0A2T2N2I5_CORCC</name>
<organism evidence="2 3">
    <name type="scientific">Corynespora cassiicola Philippines</name>
    <dbReference type="NCBI Taxonomy" id="1448308"/>
    <lineage>
        <taxon>Eukaryota</taxon>
        <taxon>Fungi</taxon>
        <taxon>Dikarya</taxon>
        <taxon>Ascomycota</taxon>
        <taxon>Pezizomycotina</taxon>
        <taxon>Dothideomycetes</taxon>
        <taxon>Pleosporomycetidae</taxon>
        <taxon>Pleosporales</taxon>
        <taxon>Corynesporascaceae</taxon>
        <taxon>Corynespora</taxon>
    </lineage>
</organism>
<feature type="chain" id="PRO_5015598544" evidence="1">
    <location>
        <begin position="19"/>
        <end position="117"/>
    </location>
</feature>
<evidence type="ECO:0000313" key="2">
    <source>
        <dbReference type="EMBL" id="PSN59238.1"/>
    </source>
</evidence>
<keyword evidence="1" id="KW-0732">Signal</keyword>
<feature type="signal peptide" evidence="1">
    <location>
        <begin position="1"/>
        <end position="18"/>
    </location>
</feature>
<evidence type="ECO:0000256" key="1">
    <source>
        <dbReference type="SAM" id="SignalP"/>
    </source>
</evidence>
<accession>A0A2T2N2I5</accession>